<dbReference type="Proteomes" id="UP001144396">
    <property type="component" value="Unassembled WGS sequence"/>
</dbReference>
<proteinExistence type="predicted"/>
<evidence type="ECO:0000313" key="1">
    <source>
        <dbReference type="EMBL" id="GLI26205.1"/>
    </source>
</evidence>
<dbReference type="EMBL" id="BSDP01000001">
    <property type="protein sequence ID" value="GLI26205.1"/>
    <property type="molecule type" value="Genomic_DNA"/>
</dbReference>
<evidence type="ECO:0000313" key="2">
    <source>
        <dbReference type="Proteomes" id="UP001144396"/>
    </source>
</evidence>
<keyword evidence="2" id="KW-1185">Reference proteome</keyword>
<accession>A0A9W6FN99</accession>
<protein>
    <submittedName>
        <fullName evidence="1">Uncharacterized protein</fullName>
    </submittedName>
</protein>
<sequence>MRARRPPAFVALRGIRSLIPQMLVTNTPVGNGTARDPSNGCALAAENAAFRRVWERAGAGVTWPGAHRAARMMVAANPALAIHPGVPAP</sequence>
<comment type="caution">
    <text evidence="1">The sequence shown here is derived from an EMBL/GenBank/DDBJ whole genome shotgun (WGS) entry which is preliminary data.</text>
</comment>
<name>A0A9W6FN99_9MICO</name>
<reference evidence="1" key="1">
    <citation type="submission" date="2022-12" db="EMBL/GenBank/DDBJ databases">
        <title>Reference genome sequencing for broad-spectrum identification of bacterial and archaeal isolates by mass spectrometry.</title>
        <authorList>
            <person name="Sekiguchi Y."/>
            <person name="Tourlousse D.M."/>
        </authorList>
    </citation>
    <scope>NUCLEOTIDE SEQUENCE</scope>
    <source>
        <strain evidence="1">14</strain>
    </source>
</reference>
<dbReference type="AlphaFoldDB" id="A0A9W6FN99"/>
<gene>
    <name evidence="1" type="ORF">ARHIZOSPH14_04470</name>
</gene>
<organism evidence="1 2">
    <name type="scientific">Agromyces rhizosphaerae</name>
    <dbReference type="NCBI Taxonomy" id="88374"/>
    <lineage>
        <taxon>Bacteria</taxon>
        <taxon>Bacillati</taxon>
        <taxon>Actinomycetota</taxon>
        <taxon>Actinomycetes</taxon>
        <taxon>Micrococcales</taxon>
        <taxon>Microbacteriaceae</taxon>
        <taxon>Agromyces</taxon>
    </lineage>
</organism>